<dbReference type="OrthoDB" id="654524at2"/>
<dbReference type="InterPro" id="IPR025643">
    <property type="entry name" value="R2K_3"/>
</dbReference>
<accession>A0A1Y0C6D9</accession>
<dbReference type="AlphaFoldDB" id="A0A1Y0C6D9"/>
<feature type="domain" description="ATP-grasp" evidence="1">
    <location>
        <begin position="60"/>
        <end position="248"/>
    </location>
</feature>
<gene>
    <name evidence="2" type="ORF">BTO20_20810</name>
</gene>
<dbReference type="Proteomes" id="UP000195331">
    <property type="component" value="Chromosome"/>
</dbReference>
<dbReference type="Pfam" id="PF14243">
    <property type="entry name" value="R2K_3"/>
    <property type="match status" value="1"/>
</dbReference>
<keyword evidence="3" id="KW-1185">Reference proteome</keyword>
<evidence type="ECO:0000313" key="3">
    <source>
        <dbReference type="Proteomes" id="UP000195331"/>
    </source>
</evidence>
<sequence length="281" mass="31245">MATVQLSRPRITLVTHQTWRAEDLAPWADVHLDFGLDTAAGADAEAMLWCPGGWAAAATVRHRHLQLSSAGPRWLDYLPIELTGREIVTSESGALRQTPPVIHGGTIFAKLPETKHDSFPAQLRSLDELLTDLSRLPDREPVQLQTPVHFDSEVRCWVRDGRVVARASYFPDRAREDWLDLDDPVRATAAVLWLEEALVTCHVPVPPGVVIDVGWCSDPWFGEPGWRIVEANAAWSADWYGALELSSVVETVVASQVGVSDQWRWYPSPLLLHLSSGLAQR</sequence>
<proteinExistence type="predicted"/>
<evidence type="ECO:0000259" key="1">
    <source>
        <dbReference type="Pfam" id="PF14243"/>
    </source>
</evidence>
<dbReference type="EMBL" id="CP020809">
    <property type="protein sequence ID" value="ART70654.1"/>
    <property type="molecule type" value="Genomic_DNA"/>
</dbReference>
<name>A0A1Y0C6D9_9MYCO</name>
<protein>
    <recommendedName>
        <fullName evidence="1">ATP-grasp domain-containing protein</fullName>
    </recommendedName>
</protein>
<evidence type="ECO:0000313" key="2">
    <source>
        <dbReference type="EMBL" id="ART70654.1"/>
    </source>
</evidence>
<dbReference type="KEGG" id="mdx:BTO20_20810"/>
<organism evidence="2 3">
    <name type="scientific">Mycobacterium dioxanotrophicus</name>
    <dbReference type="NCBI Taxonomy" id="482462"/>
    <lineage>
        <taxon>Bacteria</taxon>
        <taxon>Bacillati</taxon>
        <taxon>Actinomycetota</taxon>
        <taxon>Actinomycetes</taxon>
        <taxon>Mycobacteriales</taxon>
        <taxon>Mycobacteriaceae</taxon>
        <taxon>Mycobacterium</taxon>
    </lineage>
</organism>
<reference evidence="2 3" key="1">
    <citation type="submission" date="2017-04" db="EMBL/GenBank/DDBJ databases">
        <title>Whole Genome Sequence of 1,4-Dioxane Degrading Bacterium Mycobacterium dioxanotrophicus PH-06.</title>
        <authorList>
            <person name="He Y."/>
        </authorList>
    </citation>
    <scope>NUCLEOTIDE SEQUENCE [LARGE SCALE GENOMIC DNA]</scope>
    <source>
        <strain evidence="2 3">PH-06</strain>
    </source>
</reference>